<evidence type="ECO:0000313" key="2">
    <source>
        <dbReference type="EMBL" id="CAG8646632.1"/>
    </source>
</evidence>
<feature type="compositionally biased region" description="Low complexity" evidence="1">
    <location>
        <begin position="1"/>
        <end position="23"/>
    </location>
</feature>
<accession>A0A9N9DMT0</accession>
<reference evidence="2" key="1">
    <citation type="submission" date="2021-06" db="EMBL/GenBank/DDBJ databases">
        <authorList>
            <person name="Kallberg Y."/>
            <person name="Tangrot J."/>
            <person name="Rosling A."/>
        </authorList>
    </citation>
    <scope>NUCLEOTIDE SEQUENCE</scope>
    <source>
        <strain evidence="2">AZ414A</strain>
    </source>
</reference>
<dbReference type="AlphaFoldDB" id="A0A9N9DMT0"/>
<keyword evidence="3" id="KW-1185">Reference proteome</keyword>
<dbReference type="Proteomes" id="UP000789706">
    <property type="component" value="Unassembled WGS sequence"/>
</dbReference>
<organism evidence="2 3">
    <name type="scientific">Diversispora eburnea</name>
    <dbReference type="NCBI Taxonomy" id="1213867"/>
    <lineage>
        <taxon>Eukaryota</taxon>
        <taxon>Fungi</taxon>
        <taxon>Fungi incertae sedis</taxon>
        <taxon>Mucoromycota</taxon>
        <taxon>Glomeromycotina</taxon>
        <taxon>Glomeromycetes</taxon>
        <taxon>Diversisporales</taxon>
        <taxon>Diversisporaceae</taxon>
        <taxon>Diversispora</taxon>
    </lineage>
</organism>
<protein>
    <submittedName>
        <fullName evidence="2">9474_t:CDS:1</fullName>
    </submittedName>
</protein>
<proteinExistence type="predicted"/>
<feature type="non-terminal residue" evidence="2">
    <location>
        <position position="1"/>
    </location>
</feature>
<sequence>VHNSINESSNGYSNGYNNRHSNNPRGDEENKKYKRQHNYHNNHNNPVISNNFHHYYQPQYIEFNLSSININEYKESSEIGINDYKLRFRYKYLEEGISIFLNENKGKIYIPLEALEAVSKVHLNLIILTLKENAIGLISYRSRENFINDDPIRENLNKATTIHIYAQDSTPQQAIDMTGLHINYIVNKNKTKIDNKIQADEIRIIYFNPQELFEDIKYTIMNALGISELNKIRYKDDD</sequence>
<evidence type="ECO:0000313" key="3">
    <source>
        <dbReference type="Proteomes" id="UP000789706"/>
    </source>
</evidence>
<feature type="region of interest" description="Disordered" evidence="1">
    <location>
        <begin position="1"/>
        <end position="31"/>
    </location>
</feature>
<dbReference type="OrthoDB" id="1594986at2759"/>
<feature type="non-terminal residue" evidence="2">
    <location>
        <position position="238"/>
    </location>
</feature>
<comment type="caution">
    <text evidence="2">The sequence shown here is derived from an EMBL/GenBank/DDBJ whole genome shotgun (WGS) entry which is preliminary data.</text>
</comment>
<name>A0A9N9DMT0_9GLOM</name>
<evidence type="ECO:0000256" key="1">
    <source>
        <dbReference type="SAM" id="MobiDB-lite"/>
    </source>
</evidence>
<dbReference type="EMBL" id="CAJVPK010005768">
    <property type="protein sequence ID" value="CAG8646632.1"/>
    <property type="molecule type" value="Genomic_DNA"/>
</dbReference>
<gene>
    <name evidence="2" type="ORF">DEBURN_LOCUS11335</name>
</gene>